<keyword evidence="3" id="KW-0238">DNA-binding</keyword>
<feature type="domain" description="HTH lysR-type" evidence="5">
    <location>
        <begin position="1"/>
        <end position="53"/>
    </location>
</feature>
<dbReference type="InterPro" id="IPR036390">
    <property type="entry name" value="WH_DNA-bd_sf"/>
</dbReference>
<reference evidence="7" key="1">
    <citation type="journal article" date="2019" name="Int. J. Syst. Evol. Microbiol.">
        <title>The Global Catalogue of Microorganisms (GCM) 10K type strain sequencing project: providing services to taxonomists for standard genome sequencing and annotation.</title>
        <authorList>
            <consortium name="The Broad Institute Genomics Platform"/>
            <consortium name="The Broad Institute Genome Sequencing Center for Infectious Disease"/>
            <person name="Wu L."/>
            <person name="Ma J."/>
        </authorList>
    </citation>
    <scope>NUCLEOTIDE SEQUENCE [LARGE SCALE GENOMIC DNA]</scope>
    <source>
        <strain evidence="7">NBRC 104970</strain>
    </source>
</reference>
<protein>
    <submittedName>
        <fullName evidence="6">Transcriptional regulator</fullName>
    </submittedName>
</protein>
<sequence length="303" mass="33348">MTVFARVVETGSFVRAAERLDISTTAASRLVADLENHLGARLLNRTTRKLSLTEAGQDYYARCVQILTDVAEAEAALSSETQRPQGTLRIAAPVSLGILHLSPLLPHYRQRYPEVTLNLELADRTVDLVEEGFDLAVRIAPRLGDNLVARRLCRIRVPITASPDYLARHGVPAEPQALAGHNCLLYSYAATGDDWPFGADGADKVRVKGNLRANNGDVLCAAARAGEGIIRQPTFLIGDDLRQGRLVRLLERFGEPDLFAWAVYPSRRHVTAKVRSMIDFLAEAWGDPPPWDGWMADDETAAQ</sequence>
<dbReference type="InterPro" id="IPR058163">
    <property type="entry name" value="LysR-type_TF_proteobact-type"/>
</dbReference>
<dbReference type="CDD" id="cd08422">
    <property type="entry name" value="PBP2_CrgA_like"/>
    <property type="match status" value="1"/>
</dbReference>
<comment type="caution">
    <text evidence="6">The sequence shown here is derived from an EMBL/GenBank/DDBJ whole genome shotgun (WGS) entry which is preliminary data.</text>
</comment>
<dbReference type="EMBL" id="BSOZ01000025">
    <property type="protein sequence ID" value="GLS04771.1"/>
    <property type="molecule type" value="Genomic_DNA"/>
</dbReference>
<dbReference type="PANTHER" id="PTHR30537:SF35">
    <property type="entry name" value="TRANSCRIPTIONAL REGULATORY PROTEIN"/>
    <property type="match status" value="1"/>
</dbReference>
<keyword evidence="2" id="KW-0805">Transcription regulation</keyword>
<dbReference type="InterPro" id="IPR005119">
    <property type="entry name" value="LysR_subst-bd"/>
</dbReference>
<dbReference type="SUPFAM" id="SSF46785">
    <property type="entry name" value="Winged helix' DNA-binding domain"/>
    <property type="match status" value="1"/>
</dbReference>
<dbReference type="Pfam" id="PF00126">
    <property type="entry name" value="HTH_1"/>
    <property type="match status" value="1"/>
</dbReference>
<gene>
    <name evidence="6" type="ORF">GCM10007860_19190</name>
</gene>
<dbReference type="InterPro" id="IPR000847">
    <property type="entry name" value="LysR_HTH_N"/>
</dbReference>
<evidence type="ECO:0000256" key="2">
    <source>
        <dbReference type="ARBA" id="ARBA00023015"/>
    </source>
</evidence>
<dbReference type="PROSITE" id="PS50931">
    <property type="entry name" value="HTH_LYSR"/>
    <property type="match status" value="1"/>
</dbReference>
<dbReference type="PANTHER" id="PTHR30537">
    <property type="entry name" value="HTH-TYPE TRANSCRIPTIONAL REGULATOR"/>
    <property type="match status" value="1"/>
</dbReference>
<comment type="similarity">
    <text evidence="1">Belongs to the LysR transcriptional regulatory family.</text>
</comment>
<keyword evidence="7" id="KW-1185">Reference proteome</keyword>
<organism evidence="6 7">
    <name type="scientific">Chitiniphilus shinanonensis</name>
    <dbReference type="NCBI Taxonomy" id="553088"/>
    <lineage>
        <taxon>Bacteria</taxon>
        <taxon>Pseudomonadati</taxon>
        <taxon>Pseudomonadota</taxon>
        <taxon>Betaproteobacteria</taxon>
        <taxon>Neisseriales</taxon>
        <taxon>Chitinibacteraceae</taxon>
        <taxon>Chitiniphilus</taxon>
    </lineage>
</organism>
<evidence type="ECO:0000313" key="7">
    <source>
        <dbReference type="Proteomes" id="UP001156836"/>
    </source>
</evidence>
<evidence type="ECO:0000256" key="4">
    <source>
        <dbReference type="ARBA" id="ARBA00023163"/>
    </source>
</evidence>
<proteinExistence type="inferred from homology"/>
<dbReference type="Gene3D" id="3.40.190.290">
    <property type="match status" value="1"/>
</dbReference>
<evidence type="ECO:0000313" key="6">
    <source>
        <dbReference type="EMBL" id="GLS04771.1"/>
    </source>
</evidence>
<name>A0ABQ6BTW2_9NEIS</name>
<dbReference type="Proteomes" id="UP001156836">
    <property type="component" value="Unassembled WGS sequence"/>
</dbReference>
<evidence type="ECO:0000259" key="5">
    <source>
        <dbReference type="PROSITE" id="PS50931"/>
    </source>
</evidence>
<keyword evidence="4" id="KW-0804">Transcription</keyword>
<dbReference type="InterPro" id="IPR036388">
    <property type="entry name" value="WH-like_DNA-bd_sf"/>
</dbReference>
<dbReference type="SUPFAM" id="SSF53850">
    <property type="entry name" value="Periplasmic binding protein-like II"/>
    <property type="match status" value="1"/>
</dbReference>
<dbReference type="Pfam" id="PF03466">
    <property type="entry name" value="LysR_substrate"/>
    <property type="match status" value="1"/>
</dbReference>
<accession>A0ABQ6BTW2</accession>
<evidence type="ECO:0000256" key="1">
    <source>
        <dbReference type="ARBA" id="ARBA00009437"/>
    </source>
</evidence>
<evidence type="ECO:0000256" key="3">
    <source>
        <dbReference type="ARBA" id="ARBA00023125"/>
    </source>
</evidence>
<dbReference type="Gene3D" id="1.10.10.10">
    <property type="entry name" value="Winged helix-like DNA-binding domain superfamily/Winged helix DNA-binding domain"/>
    <property type="match status" value="1"/>
</dbReference>